<feature type="domain" description="Zn(2)-C6 fungal-type" evidence="12">
    <location>
        <begin position="37"/>
        <end position="67"/>
    </location>
</feature>
<keyword evidence="10" id="KW-0539">Nucleus</keyword>
<dbReference type="InterPro" id="IPR036259">
    <property type="entry name" value="MFS_trans_sf"/>
</dbReference>
<dbReference type="InterPro" id="IPR050360">
    <property type="entry name" value="MFS_Sugar_Transporters"/>
</dbReference>
<evidence type="ECO:0008006" key="16">
    <source>
        <dbReference type="Google" id="ProtNLM"/>
    </source>
</evidence>
<comment type="caution">
    <text evidence="14">The sequence shown here is derived from an EMBL/GenBank/DDBJ whole genome shotgun (WGS) entry which is preliminary data.</text>
</comment>
<dbReference type="GO" id="GO:0003677">
    <property type="term" value="F:DNA binding"/>
    <property type="evidence" value="ECO:0007669"/>
    <property type="project" value="UniProtKB-KW"/>
</dbReference>
<feature type="transmembrane region" description="Helical" evidence="11">
    <location>
        <begin position="925"/>
        <end position="950"/>
    </location>
</feature>
<dbReference type="PRINTS" id="PR00171">
    <property type="entry name" value="SUGRTRNSPORT"/>
</dbReference>
<gene>
    <name evidence="14" type="ORF">AYO21_09311</name>
</gene>
<dbReference type="InterPro" id="IPR003663">
    <property type="entry name" value="Sugar/inositol_transpt"/>
</dbReference>
<feature type="transmembrane region" description="Helical" evidence="11">
    <location>
        <begin position="892"/>
        <end position="913"/>
    </location>
</feature>
<proteinExistence type="inferred from homology"/>
<feature type="transmembrane region" description="Helical" evidence="11">
    <location>
        <begin position="865"/>
        <end position="885"/>
    </location>
</feature>
<evidence type="ECO:0000256" key="10">
    <source>
        <dbReference type="ARBA" id="ARBA00023242"/>
    </source>
</evidence>
<dbReference type="Gene3D" id="1.20.1250.20">
    <property type="entry name" value="MFS general substrate transporter like domains"/>
    <property type="match status" value="1"/>
</dbReference>
<dbReference type="OrthoDB" id="6612291at2759"/>
<dbReference type="SUPFAM" id="SSF57701">
    <property type="entry name" value="Zn2/Cys6 DNA-binding domain"/>
    <property type="match status" value="1"/>
</dbReference>
<evidence type="ECO:0000256" key="1">
    <source>
        <dbReference type="ARBA" id="ARBA00004141"/>
    </source>
</evidence>
<evidence type="ECO:0000256" key="4">
    <source>
        <dbReference type="ARBA" id="ARBA00022692"/>
    </source>
</evidence>
<dbReference type="CDD" id="cd12148">
    <property type="entry name" value="fungal_TF_MHR"/>
    <property type="match status" value="1"/>
</dbReference>
<evidence type="ECO:0000259" key="13">
    <source>
        <dbReference type="PROSITE" id="PS50850"/>
    </source>
</evidence>
<evidence type="ECO:0000256" key="8">
    <source>
        <dbReference type="ARBA" id="ARBA00023136"/>
    </source>
</evidence>
<evidence type="ECO:0000256" key="3">
    <source>
        <dbReference type="ARBA" id="ARBA00022448"/>
    </source>
</evidence>
<dbReference type="InterPro" id="IPR001138">
    <property type="entry name" value="Zn2Cys6_DnaBD"/>
</dbReference>
<dbReference type="CDD" id="cd00067">
    <property type="entry name" value="GAL4"/>
    <property type="match status" value="1"/>
</dbReference>
<dbReference type="GO" id="GO:0008270">
    <property type="term" value="F:zinc ion binding"/>
    <property type="evidence" value="ECO:0007669"/>
    <property type="project" value="InterPro"/>
</dbReference>
<feature type="domain" description="Major facilitator superfamily (MFS) profile" evidence="13">
    <location>
        <begin position="583"/>
        <end position="1015"/>
    </location>
</feature>
<feature type="transmembrane region" description="Helical" evidence="11">
    <location>
        <begin position="617"/>
        <end position="640"/>
    </location>
</feature>
<dbReference type="PROSITE" id="PS00463">
    <property type="entry name" value="ZN2_CY6_FUNGAL_1"/>
    <property type="match status" value="1"/>
</dbReference>
<reference evidence="14 15" key="1">
    <citation type="submission" date="2016-03" db="EMBL/GenBank/DDBJ databases">
        <title>Draft genome sequence of the Fonsecaea monophora CBS 269.37.</title>
        <authorList>
            <person name="Bombassaro A."/>
            <person name="Vinicius W.A."/>
            <person name="De Hoog S."/>
            <person name="Sun J."/>
            <person name="Souza E.M."/>
            <person name="Raittz R.T."/>
            <person name="Costa F."/>
            <person name="Leao A.C."/>
            <person name="Tadra-Sfeir M.Z."/>
            <person name="Baura V."/>
            <person name="Balsanelli E."/>
            <person name="Pedrosa F.O."/>
            <person name="Moreno L.F."/>
            <person name="Steffens M.B."/>
            <person name="Xi L."/>
            <person name="Bocca A.L."/>
            <person name="Felipe M.S."/>
            <person name="Teixeira M."/>
            <person name="Telles Filho F.Q."/>
            <person name="Azevedo C.M."/>
            <person name="Gomes R."/>
            <person name="Vicente V.A."/>
        </authorList>
    </citation>
    <scope>NUCLEOTIDE SEQUENCE [LARGE SCALE GENOMIC DNA]</scope>
    <source>
        <strain evidence="14 15">CBS 269.37</strain>
    </source>
</reference>
<keyword evidence="7" id="KW-0238">DNA-binding</keyword>
<keyword evidence="15" id="KW-1185">Reference proteome</keyword>
<feature type="transmembrane region" description="Helical" evidence="11">
    <location>
        <begin position="740"/>
        <end position="763"/>
    </location>
</feature>
<dbReference type="InterPro" id="IPR036864">
    <property type="entry name" value="Zn2-C6_fun-type_DNA-bd_sf"/>
</dbReference>
<evidence type="ECO:0000256" key="9">
    <source>
        <dbReference type="ARBA" id="ARBA00023163"/>
    </source>
</evidence>
<dbReference type="PANTHER" id="PTHR48022:SF2">
    <property type="entry name" value="PLASTIDIC GLUCOSE TRANSPORTER 4"/>
    <property type="match status" value="1"/>
</dbReference>
<evidence type="ECO:0000313" key="14">
    <source>
        <dbReference type="EMBL" id="OAG36504.1"/>
    </source>
</evidence>
<dbReference type="PROSITE" id="PS50048">
    <property type="entry name" value="ZN2_CY6_FUNGAL_2"/>
    <property type="match status" value="1"/>
</dbReference>
<keyword evidence="8 11" id="KW-0472">Membrane</keyword>
<dbReference type="Pfam" id="PF11951">
    <property type="entry name" value="Fungal_trans_2"/>
    <property type="match status" value="1"/>
</dbReference>
<dbReference type="PANTHER" id="PTHR48022">
    <property type="entry name" value="PLASTIDIC GLUCOSE TRANSPORTER 4"/>
    <property type="match status" value="1"/>
</dbReference>
<comment type="subcellular location">
    <subcellularLocation>
        <location evidence="1">Membrane</location>
        <topology evidence="1">Multi-pass membrane protein</topology>
    </subcellularLocation>
</comment>
<sequence>MGRGRVIEADSPQKSSANDQLLRIVSLVFLSHTTDMSCDFCRKKHIKCDDQHPRCGRCVKAGRQCIRRPTQYRRISKPQKFETQQVWVPVPPKGHGKATNHPSEERDIQQGSMHVPQLDQLSNEVVLALNDPTPFLAGQALRPILRTREDDTPFSTKESAELMRYFIDNCACFFDFSDADRHFADEVPLRARQNATLANAMLALAARHRSRTGEFEHFAADRYYNACLQTMIPKLGDKSAIQDDELLAAIVILRLLEEMDVPIVGSDPQKHLFGTQALINASQARPQLSATALRKACYWAAFRQEIFMSITTQRPFNLILPEMQPPSSPVDDWSWTVQATYQCGKVQAFVFGEESTTLSRYLQLMEDIETWQRDRPASFDPVYQGLNRLEHAFPDIRIQMDCHVMGWQYITMAHLLLSAHRPLPRVGPSHRRTMMDMEEVVKRDVRTLCGIAQSNPQTPPASLVACMAVALCNRRSLRFPAGAGAFKRSPGPNRASHRVANFYSTGTARTDLEWGVNDSAPTRVTPSGLQFSSWGRDFGLKTYELTRAYSRMLSIKQTKVIERSPNYDATSPRPANLRYVYLVTAFVSLGAFLFGYDQGVMGIIVADDRWIHLMKPANSWVTGAVVSLYDVGCFMGAMSIGYLADQCGRERTLSIASVVFVIGAVIQAASYDVPTITVGRVILGYGVGACAAGVPLYVSEIAPAGLRGRIIGIEQMILCFGELIAFWLDYGFAYLDTPDWWRIPLAIQIIPAVVLAVGCWFWVPPSPRWLVQQDRHTCAREVLARLHGDEAAEIEMQEIAERVAFEKRVAVTRWKDMFTWPILRVTLIGTGVQFFQQITGTNSILYYTPSLYERGGISSAHTRNLATGGVGIVLFVFAWIPIFIFDRLGRKTWLQIGVVGMMGAMIGITVLQWHAEKYPGASGNYAIVVFPYLFYVFFNISWGVGSWTYASEIWPVALRAKGNALSTMSLWTGCYIVAQASPPIGDAIGWGLYIIYSGICVLAFLFVRYAMVETRGRTLEEMSQLFGLEDKFAARRGIDLATASESKTGNIVHEQVEEVGK</sequence>
<dbReference type="GO" id="GO:0005351">
    <property type="term" value="F:carbohydrate:proton symporter activity"/>
    <property type="evidence" value="ECO:0007669"/>
    <property type="project" value="TreeGrafter"/>
</dbReference>
<evidence type="ECO:0000256" key="6">
    <source>
        <dbReference type="ARBA" id="ARBA00023015"/>
    </source>
</evidence>
<dbReference type="GeneID" id="34604448"/>
<feature type="transmembrane region" description="Helical" evidence="11">
    <location>
        <begin position="652"/>
        <end position="671"/>
    </location>
</feature>
<dbReference type="Pfam" id="PF00083">
    <property type="entry name" value="Sugar_tr"/>
    <property type="match status" value="1"/>
</dbReference>
<dbReference type="PROSITE" id="PS50850">
    <property type="entry name" value="MFS"/>
    <property type="match status" value="1"/>
</dbReference>
<comment type="similarity">
    <text evidence="2">Belongs to the major facilitator superfamily. Sugar transporter (TC 2.A.1.1) family.</text>
</comment>
<dbReference type="NCBIfam" id="TIGR00879">
    <property type="entry name" value="SP"/>
    <property type="match status" value="1"/>
</dbReference>
<feature type="transmembrane region" description="Helical" evidence="11">
    <location>
        <begin position="579"/>
        <end position="597"/>
    </location>
</feature>
<evidence type="ECO:0000256" key="11">
    <source>
        <dbReference type="SAM" id="Phobius"/>
    </source>
</evidence>
<evidence type="ECO:0000256" key="5">
    <source>
        <dbReference type="ARBA" id="ARBA00022989"/>
    </source>
</evidence>
<dbReference type="GO" id="GO:0016020">
    <property type="term" value="C:membrane"/>
    <property type="evidence" value="ECO:0007669"/>
    <property type="project" value="UniProtKB-SubCell"/>
</dbReference>
<keyword evidence="9" id="KW-0804">Transcription</keyword>
<keyword evidence="5 11" id="KW-1133">Transmembrane helix</keyword>
<dbReference type="InterPro" id="IPR020846">
    <property type="entry name" value="MFS_dom"/>
</dbReference>
<dbReference type="AlphaFoldDB" id="A0A177EWR8"/>
<feature type="transmembrane region" description="Helical" evidence="11">
    <location>
        <begin position="710"/>
        <end position="728"/>
    </location>
</feature>
<evidence type="ECO:0000256" key="7">
    <source>
        <dbReference type="ARBA" id="ARBA00023125"/>
    </source>
</evidence>
<dbReference type="SUPFAM" id="SSF103473">
    <property type="entry name" value="MFS general substrate transporter"/>
    <property type="match status" value="1"/>
</dbReference>
<dbReference type="Proteomes" id="UP000077002">
    <property type="component" value="Unassembled WGS sequence"/>
</dbReference>
<keyword evidence="4 11" id="KW-0812">Transmembrane</keyword>
<keyword evidence="3" id="KW-0813">Transport</keyword>
<dbReference type="Pfam" id="PF00172">
    <property type="entry name" value="Zn_clus"/>
    <property type="match status" value="1"/>
</dbReference>
<dbReference type="RefSeq" id="XP_022508456.1">
    <property type="nucleotide sequence ID" value="XM_022659248.1"/>
</dbReference>
<protein>
    <recommendedName>
        <fullName evidence="16">Major facilitator superfamily (MFS) profile domain-containing protein</fullName>
    </recommendedName>
</protein>
<name>A0A177EWR8_9EURO</name>
<feature type="transmembrane region" description="Helical" evidence="11">
    <location>
        <begin position="677"/>
        <end position="698"/>
    </location>
</feature>
<feature type="transmembrane region" description="Helical" evidence="11">
    <location>
        <begin position="987"/>
        <end position="1007"/>
    </location>
</feature>
<dbReference type="SMART" id="SM00066">
    <property type="entry name" value="GAL4"/>
    <property type="match status" value="1"/>
</dbReference>
<dbReference type="InterPro" id="IPR005828">
    <property type="entry name" value="MFS_sugar_transport-like"/>
</dbReference>
<accession>A0A177EWR8</accession>
<evidence type="ECO:0000259" key="12">
    <source>
        <dbReference type="PROSITE" id="PS50048"/>
    </source>
</evidence>
<dbReference type="EMBL" id="LVKK01000090">
    <property type="protein sequence ID" value="OAG36504.1"/>
    <property type="molecule type" value="Genomic_DNA"/>
</dbReference>
<evidence type="ECO:0000256" key="2">
    <source>
        <dbReference type="ARBA" id="ARBA00010992"/>
    </source>
</evidence>
<organism evidence="14 15">
    <name type="scientific">Fonsecaea monophora</name>
    <dbReference type="NCBI Taxonomy" id="254056"/>
    <lineage>
        <taxon>Eukaryota</taxon>
        <taxon>Fungi</taxon>
        <taxon>Dikarya</taxon>
        <taxon>Ascomycota</taxon>
        <taxon>Pezizomycotina</taxon>
        <taxon>Eurotiomycetes</taxon>
        <taxon>Chaetothyriomycetidae</taxon>
        <taxon>Chaetothyriales</taxon>
        <taxon>Herpotrichiellaceae</taxon>
        <taxon>Fonsecaea</taxon>
    </lineage>
</organism>
<keyword evidence="6" id="KW-0805">Transcription regulation</keyword>
<dbReference type="InterPro" id="IPR021858">
    <property type="entry name" value="Fun_TF"/>
</dbReference>
<dbReference type="FunFam" id="1.20.1250.20:FF:000134">
    <property type="entry name" value="MFS sugar transporter protein"/>
    <property type="match status" value="1"/>
</dbReference>
<evidence type="ECO:0000313" key="15">
    <source>
        <dbReference type="Proteomes" id="UP000077002"/>
    </source>
</evidence>
<dbReference type="Gene3D" id="4.10.240.10">
    <property type="entry name" value="Zn(2)-C6 fungal-type DNA-binding domain"/>
    <property type="match status" value="1"/>
</dbReference>
<dbReference type="GO" id="GO:0000981">
    <property type="term" value="F:DNA-binding transcription factor activity, RNA polymerase II-specific"/>
    <property type="evidence" value="ECO:0007669"/>
    <property type="project" value="InterPro"/>
</dbReference>